<evidence type="ECO:0000313" key="1">
    <source>
        <dbReference type="EMBL" id="PBJ31896.1"/>
    </source>
</evidence>
<dbReference type="AlphaFoldDB" id="A0A2A3L4W3"/>
<reference evidence="1 2" key="1">
    <citation type="journal article" date="2017" name="Genome Biol. Evol.">
        <title>Population Structure and Local Adaptation of MAC Lung Disease Agent Mycobacterium avium subsp. hominissuis.</title>
        <authorList>
            <person name="Yano H."/>
            <person name="Iwamoto T."/>
            <person name="Nishiuchi Y."/>
            <person name="Nakajima C."/>
            <person name="Starkova D.A."/>
            <person name="Mokrousov I."/>
            <person name="Narvskaya O."/>
            <person name="Yoshida S."/>
            <person name="Arikawa K."/>
            <person name="Nakanishi N."/>
            <person name="Osaki K."/>
            <person name="Nakagawa I."/>
            <person name="Ato M."/>
            <person name="Suzuki Y."/>
            <person name="Maruyama F."/>
        </authorList>
    </citation>
    <scope>NUCLEOTIDE SEQUENCE [LARGE SCALE GENOMIC DNA]</scope>
    <source>
        <strain evidence="1 2">OCU466</strain>
    </source>
</reference>
<gene>
    <name evidence="1" type="ORF">XV03_18765</name>
</gene>
<evidence type="ECO:0000313" key="2">
    <source>
        <dbReference type="Proteomes" id="UP000218842"/>
    </source>
</evidence>
<organism evidence="1 2">
    <name type="scientific">Mycobacterium avium subsp. hominissuis</name>
    <dbReference type="NCBI Taxonomy" id="439334"/>
    <lineage>
        <taxon>Bacteria</taxon>
        <taxon>Bacillati</taxon>
        <taxon>Actinomycetota</taxon>
        <taxon>Actinomycetes</taxon>
        <taxon>Mycobacteriales</taxon>
        <taxon>Mycobacteriaceae</taxon>
        <taxon>Mycobacterium</taxon>
        <taxon>Mycobacterium avium complex (MAC)</taxon>
    </lineage>
</organism>
<dbReference type="EMBL" id="LBGZ01000119">
    <property type="protein sequence ID" value="PBJ31896.1"/>
    <property type="molecule type" value="Genomic_DNA"/>
</dbReference>
<proteinExistence type="predicted"/>
<accession>A0A2A3L4W3</accession>
<name>A0A2A3L4W3_MYCAV</name>
<dbReference type="Proteomes" id="UP000218842">
    <property type="component" value="Unassembled WGS sequence"/>
</dbReference>
<comment type="caution">
    <text evidence="1">The sequence shown here is derived from an EMBL/GenBank/DDBJ whole genome shotgun (WGS) entry which is preliminary data.</text>
</comment>
<sequence length="110" mass="11952">MIIFQPADRGAEHLIKHRAAVVAKPGNDDAAHPGHIDHALPAAFRLEAMFTVVSEVYSQHIDALDVAVGQDADRCRRRRARNFPRFGGHVLLDVIGAPLRPGACVGDEIV</sequence>
<protein>
    <submittedName>
        <fullName evidence="1">Uncharacterized protein</fullName>
    </submittedName>
</protein>